<dbReference type="Proteomes" id="UP000887116">
    <property type="component" value="Unassembled WGS sequence"/>
</dbReference>
<dbReference type="EMBL" id="BMAO01037760">
    <property type="protein sequence ID" value="GFR19941.1"/>
    <property type="molecule type" value="Genomic_DNA"/>
</dbReference>
<proteinExistence type="predicted"/>
<reference evidence="2" key="1">
    <citation type="submission" date="2020-07" db="EMBL/GenBank/DDBJ databases">
        <title>Multicomponent nature underlies the extraordinary mechanical properties of spider dragline silk.</title>
        <authorList>
            <person name="Kono N."/>
            <person name="Nakamura H."/>
            <person name="Mori M."/>
            <person name="Yoshida Y."/>
            <person name="Ohtoshi R."/>
            <person name="Malay A.D."/>
            <person name="Moran D.A.P."/>
            <person name="Tomita M."/>
            <person name="Numata K."/>
            <person name="Arakawa K."/>
        </authorList>
    </citation>
    <scope>NUCLEOTIDE SEQUENCE</scope>
</reference>
<evidence type="ECO:0000313" key="2">
    <source>
        <dbReference type="EMBL" id="GFR19941.1"/>
    </source>
</evidence>
<feature type="transmembrane region" description="Helical" evidence="1">
    <location>
        <begin position="168"/>
        <end position="187"/>
    </location>
</feature>
<keyword evidence="3" id="KW-1185">Reference proteome</keyword>
<keyword evidence="1" id="KW-0812">Transmembrane</keyword>
<gene>
    <name evidence="2" type="primary">AVEN_213416_1</name>
    <name evidence="2" type="ORF">TNCT_165131</name>
</gene>
<organism evidence="2 3">
    <name type="scientific">Trichonephila clavata</name>
    <name type="common">Joro spider</name>
    <name type="synonym">Nephila clavata</name>
    <dbReference type="NCBI Taxonomy" id="2740835"/>
    <lineage>
        <taxon>Eukaryota</taxon>
        <taxon>Metazoa</taxon>
        <taxon>Ecdysozoa</taxon>
        <taxon>Arthropoda</taxon>
        <taxon>Chelicerata</taxon>
        <taxon>Arachnida</taxon>
        <taxon>Araneae</taxon>
        <taxon>Araneomorphae</taxon>
        <taxon>Entelegynae</taxon>
        <taxon>Araneoidea</taxon>
        <taxon>Nephilidae</taxon>
        <taxon>Trichonephila</taxon>
    </lineage>
</organism>
<dbReference type="AlphaFoldDB" id="A0A8X6JVM0"/>
<feature type="transmembrane region" description="Helical" evidence="1">
    <location>
        <begin position="12"/>
        <end position="32"/>
    </location>
</feature>
<protein>
    <submittedName>
        <fullName evidence="2">Uncharacterized protein</fullName>
    </submittedName>
</protein>
<keyword evidence="1" id="KW-0472">Membrane</keyword>
<feature type="transmembrane region" description="Helical" evidence="1">
    <location>
        <begin position="239"/>
        <end position="259"/>
    </location>
</feature>
<dbReference type="OrthoDB" id="6428147at2759"/>
<evidence type="ECO:0000256" key="1">
    <source>
        <dbReference type="SAM" id="Phobius"/>
    </source>
</evidence>
<sequence>MLSPNTHSRRTNLIVLIILSFPFMYSVISALFCNITRESLFFAYGYELKSLTMRVSVVCIKKFLSYLFHTTFPSMVTVLFCCLCLRCSFCFNCLTQKVLLYSPDDFGPSEQKEILRQKAKIDDILENLQDIFSIPSVFVTITHLLSCCSAVGMSVIGGNYSMTSALKAAFYGIPNLVSLLVLLWIAGSIPVEQNKLKGAFYKRAHSRFLTVFTSEEPQCKREILEKADFVLNGCSTFSYTRSSILAVFGTLLTYSLLIYQN</sequence>
<comment type="caution">
    <text evidence="2">The sequence shown here is derived from an EMBL/GenBank/DDBJ whole genome shotgun (WGS) entry which is preliminary data.</text>
</comment>
<keyword evidence="1" id="KW-1133">Transmembrane helix</keyword>
<evidence type="ECO:0000313" key="3">
    <source>
        <dbReference type="Proteomes" id="UP000887116"/>
    </source>
</evidence>
<accession>A0A8X6JVM0</accession>
<name>A0A8X6JVM0_TRICU</name>